<keyword evidence="3 5" id="KW-1133">Transmembrane helix</keyword>
<gene>
    <name evidence="6" type="ORF">MVEN_02522500</name>
</gene>
<feature type="transmembrane region" description="Helical" evidence="5">
    <location>
        <begin position="226"/>
        <end position="247"/>
    </location>
</feature>
<dbReference type="AlphaFoldDB" id="A0A8H6WUM4"/>
<dbReference type="Proteomes" id="UP000620124">
    <property type="component" value="Unassembled WGS sequence"/>
</dbReference>
<dbReference type="GO" id="GO:0022857">
    <property type="term" value="F:transmembrane transporter activity"/>
    <property type="evidence" value="ECO:0007669"/>
    <property type="project" value="InterPro"/>
</dbReference>
<accession>A0A8H6WUM4</accession>
<organism evidence="6 7">
    <name type="scientific">Mycena venus</name>
    <dbReference type="NCBI Taxonomy" id="2733690"/>
    <lineage>
        <taxon>Eukaryota</taxon>
        <taxon>Fungi</taxon>
        <taxon>Dikarya</taxon>
        <taxon>Basidiomycota</taxon>
        <taxon>Agaricomycotina</taxon>
        <taxon>Agaricomycetes</taxon>
        <taxon>Agaricomycetidae</taxon>
        <taxon>Agaricales</taxon>
        <taxon>Marasmiineae</taxon>
        <taxon>Mycenaceae</taxon>
        <taxon>Mycena</taxon>
    </lineage>
</organism>
<feature type="transmembrane region" description="Helical" evidence="5">
    <location>
        <begin position="97"/>
        <end position="119"/>
    </location>
</feature>
<feature type="transmembrane region" description="Helical" evidence="5">
    <location>
        <begin position="131"/>
        <end position="154"/>
    </location>
</feature>
<name>A0A8H6WUM4_9AGAR</name>
<dbReference type="PANTHER" id="PTHR23507:SF1">
    <property type="entry name" value="FI18259P1-RELATED"/>
    <property type="match status" value="1"/>
</dbReference>
<evidence type="ECO:0000256" key="2">
    <source>
        <dbReference type="ARBA" id="ARBA00022692"/>
    </source>
</evidence>
<dbReference type="Gene3D" id="1.20.1250.20">
    <property type="entry name" value="MFS general substrate transporter like domains"/>
    <property type="match status" value="1"/>
</dbReference>
<keyword evidence="2 5" id="KW-0812">Transmembrane</keyword>
<dbReference type="SUPFAM" id="SSF103473">
    <property type="entry name" value="MFS general substrate transporter"/>
    <property type="match status" value="1"/>
</dbReference>
<dbReference type="PANTHER" id="PTHR23507">
    <property type="entry name" value="ZGC:174356"/>
    <property type="match status" value="1"/>
</dbReference>
<keyword evidence="4 5" id="KW-0472">Membrane</keyword>
<sequence length="506" mass="54757">MSVEDERVPLLEPEPLPDVDPHPVARRWPGYSGETLIVPLALLCRVATLIPTTTTFFLLQQFICRRYYLAHDPARIPPDGQPMPDALCALPAVEKNYAAFIALCALLDGIGSLGGYAALSFLAARLGRCAAMATVLGVGLCADIALISSTLVAPSHEVPLFALFLISSSFSQAPLIAFVANIYLVDLVHEDNRMTALSTLAGWSALGSVLSFSVGGTITTRGGNALAVYFVAGALWTTGLLYVWLLLPESFPKTKRDALRRERQNEQGTSGRWRSILSRPAAVLAPLKHLAPARDPRTGRRNWRLFICAIHMFFAGLGGGYAVPSLVTIVTSLYLYKPEEMGYTLTALSGTNMFVLTVGIPLLVRVLRPMYRRTSTRPATDEVVEATDRLDVHIAFVSWVTEATAYIIFGYMRTRATQLAAVILIGCCPGYAPAVRSLVAASVEPLKQGETLGAIEMVWGLGLLVSPSSDGQHPFCNDRLRAPNGVFRSGGHCNLCCRNFATRSGC</sequence>
<feature type="transmembrane region" description="Helical" evidence="5">
    <location>
        <begin position="343"/>
        <end position="367"/>
    </location>
</feature>
<evidence type="ECO:0000256" key="5">
    <source>
        <dbReference type="SAM" id="Phobius"/>
    </source>
</evidence>
<feature type="transmembrane region" description="Helical" evidence="5">
    <location>
        <begin position="196"/>
        <end position="214"/>
    </location>
</feature>
<dbReference type="GO" id="GO:0016020">
    <property type="term" value="C:membrane"/>
    <property type="evidence" value="ECO:0007669"/>
    <property type="project" value="UniProtKB-SubCell"/>
</dbReference>
<reference evidence="6" key="1">
    <citation type="submission" date="2020-05" db="EMBL/GenBank/DDBJ databases">
        <title>Mycena genomes resolve the evolution of fungal bioluminescence.</title>
        <authorList>
            <person name="Tsai I.J."/>
        </authorList>
    </citation>
    <scope>NUCLEOTIDE SEQUENCE</scope>
    <source>
        <strain evidence="6">CCC161011</strain>
    </source>
</reference>
<dbReference type="Pfam" id="PF07690">
    <property type="entry name" value="MFS_1"/>
    <property type="match status" value="1"/>
</dbReference>
<feature type="transmembrane region" description="Helical" evidence="5">
    <location>
        <begin position="160"/>
        <end position="184"/>
    </location>
</feature>
<evidence type="ECO:0000256" key="3">
    <source>
        <dbReference type="ARBA" id="ARBA00022989"/>
    </source>
</evidence>
<protein>
    <submittedName>
        <fullName evidence="6">MFS general substrate transporter</fullName>
    </submittedName>
</protein>
<evidence type="ECO:0000313" key="6">
    <source>
        <dbReference type="EMBL" id="KAF7328926.1"/>
    </source>
</evidence>
<dbReference type="InterPro" id="IPR011701">
    <property type="entry name" value="MFS"/>
</dbReference>
<proteinExistence type="predicted"/>
<keyword evidence="7" id="KW-1185">Reference proteome</keyword>
<comment type="subcellular location">
    <subcellularLocation>
        <location evidence="1">Membrane</location>
        <topology evidence="1">Multi-pass membrane protein</topology>
    </subcellularLocation>
</comment>
<feature type="transmembrane region" description="Helical" evidence="5">
    <location>
        <begin position="36"/>
        <end position="59"/>
    </location>
</feature>
<dbReference type="EMBL" id="JACAZI010000034">
    <property type="protein sequence ID" value="KAF7328926.1"/>
    <property type="molecule type" value="Genomic_DNA"/>
</dbReference>
<comment type="caution">
    <text evidence="6">The sequence shown here is derived from an EMBL/GenBank/DDBJ whole genome shotgun (WGS) entry which is preliminary data.</text>
</comment>
<evidence type="ECO:0000313" key="7">
    <source>
        <dbReference type="Proteomes" id="UP000620124"/>
    </source>
</evidence>
<evidence type="ECO:0000256" key="1">
    <source>
        <dbReference type="ARBA" id="ARBA00004141"/>
    </source>
</evidence>
<evidence type="ECO:0000256" key="4">
    <source>
        <dbReference type="ARBA" id="ARBA00023136"/>
    </source>
</evidence>
<feature type="transmembrane region" description="Helical" evidence="5">
    <location>
        <begin position="303"/>
        <end position="323"/>
    </location>
</feature>
<dbReference type="OrthoDB" id="3026777at2759"/>
<dbReference type="InterPro" id="IPR036259">
    <property type="entry name" value="MFS_trans_sf"/>
</dbReference>